<dbReference type="EMBL" id="JAKWFO010000005">
    <property type="protein sequence ID" value="KAI9636684.1"/>
    <property type="molecule type" value="Genomic_DNA"/>
</dbReference>
<sequence length="520" mass="57032">MRTQPALPKLELPPPNLNDETALFQHAPTPGTKVRQEWEPGCQPDEVYDAALPAWRARARRYLVRRLHVEKKWMADWQLRVRTEGRDKYFYWTAIFGTHTFFNAFLPLFFWYGDPAKGRGLLNAVGLGIYMSSFAKDLVCTPRPYSPPVVRLAMSTHAHEYGFPSSHSTNTLTIALFLGQWVWEVRSAIGPIATSIASLILMVYMVSVVGGRVYTGMHSIADVVGGSLMGIACWATGLLVEAPLELWTTSGSLTVPLLGIPLTLACVHYHPEPVDPCPCFEDAIAVLSVMLGGVLGHWYEVRNGLVATALATEVWGRGPIIGATIVLERLVLGKLAQLLSGSDRELMSGIAIVFGWRILAKRTLLRVLPTIFRVYSKTLDVDLPTRQGYTAATDYKGFPQTPIRSVPSFLDMAQADSSAEATPVDSPTDLLAARGSMSGSLNPLDIPDAALRRRGSGRTAEATTKKAGPAGPAKAKRSTRPTEIKFDVEVLTKVIVYLGIGLLACTIIPYIFSWIEDRLL</sequence>
<feature type="transmembrane region" description="Helical" evidence="9">
    <location>
        <begin position="494"/>
        <end position="515"/>
    </location>
</feature>
<keyword evidence="6 9" id="KW-0472">Membrane</keyword>
<proteinExistence type="inferred from homology"/>
<dbReference type="Proteomes" id="UP001164286">
    <property type="component" value="Unassembled WGS sequence"/>
</dbReference>
<feature type="transmembrane region" description="Helical" evidence="9">
    <location>
        <begin position="89"/>
        <end position="112"/>
    </location>
</feature>
<gene>
    <name evidence="11" type="ORF">MKK02DRAFT_37241</name>
</gene>
<comment type="caution">
    <text evidence="11">The sequence shown here is derived from an EMBL/GenBank/DDBJ whole genome shotgun (WGS) entry which is preliminary data.</text>
</comment>
<dbReference type="AlphaFoldDB" id="A0AA38HCW2"/>
<dbReference type="GO" id="GO:0042392">
    <property type="term" value="F:sphingosine-1-phosphate phosphatase activity"/>
    <property type="evidence" value="ECO:0007669"/>
    <property type="project" value="TreeGrafter"/>
</dbReference>
<evidence type="ECO:0000256" key="8">
    <source>
        <dbReference type="SAM" id="MobiDB-lite"/>
    </source>
</evidence>
<dbReference type="InterPro" id="IPR000326">
    <property type="entry name" value="PAP2/HPO"/>
</dbReference>
<keyword evidence="12" id="KW-1185">Reference proteome</keyword>
<dbReference type="GO" id="GO:0005789">
    <property type="term" value="C:endoplasmic reticulum membrane"/>
    <property type="evidence" value="ECO:0007669"/>
    <property type="project" value="UniProtKB-SubCell"/>
</dbReference>
<keyword evidence="5 9" id="KW-1133">Transmembrane helix</keyword>
<organism evidence="11 12">
    <name type="scientific">Dioszegia hungarica</name>
    <dbReference type="NCBI Taxonomy" id="4972"/>
    <lineage>
        <taxon>Eukaryota</taxon>
        <taxon>Fungi</taxon>
        <taxon>Dikarya</taxon>
        <taxon>Basidiomycota</taxon>
        <taxon>Agaricomycotina</taxon>
        <taxon>Tremellomycetes</taxon>
        <taxon>Tremellales</taxon>
        <taxon>Bulleribasidiaceae</taxon>
        <taxon>Dioszegia</taxon>
    </lineage>
</organism>
<dbReference type="InterPro" id="IPR036938">
    <property type="entry name" value="PAP2/HPO_sf"/>
</dbReference>
<dbReference type="Pfam" id="PF01569">
    <property type="entry name" value="PAP2"/>
    <property type="match status" value="1"/>
</dbReference>
<dbReference type="Gene3D" id="1.20.144.10">
    <property type="entry name" value="Phosphatidic acid phosphatase type 2/haloperoxidase"/>
    <property type="match status" value="1"/>
</dbReference>
<evidence type="ECO:0000256" key="3">
    <source>
        <dbReference type="ARBA" id="ARBA00022801"/>
    </source>
</evidence>
<comment type="similarity">
    <text evidence="7">Belongs to the type 2 lipid phosphate phosphatase family.</text>
</comment>
<evidence type="ECO:0000256" key="4">
    <source>
        <dbReference type="ARBA" id="ARBA00022824"/>
    </source>
</evidence>
<dbReference type="SMART" id="SM00014">
    <property type="entry name" value="acidPPc"/>
    <property type="match status" value="1"/>
</dbReference>
<accession>A0AA38HCW2</accession>
<evidence type="ECO:0000256" key="2">
    <source>
        <dbReference type="ARBA" id="ARBA00022692"/>
    </source>
</evidence>
<protein>
    <submittedName>
        <fullName evidence="11">Sphingosine-1-phosphate phosphatase</fullName>
    </submittedName>
</protein>
<evidence type="ECO:0000256" key="7">
    <source>
        <dbReference type="ARBA" id="ARBA00038324"/>
    </source>
</evidence>
<comment type="subcellular location">
    <subcellularLocation>
        <location evidence="1">Endoplasmic reticulum membrane</location>
        <topology evidence="1">Multi-pass membrane protein</topology>
    </subcellularLocation>
</comment>
<keyword evidence="3" id="KW-0378">Hydrolase</keyword>
<evidence type="ECO:0000313" key="11">
    <source>
        <dbReference type="EMBL" id="KAI9636684.1"/>
    </source>
</evidence>
<dbReference type="PANTHER" id="PTHR14969:SF28">
    <property type="entry name" value="DIHYDROSPHINGOSINE 1-PHOSPHATE PHOSPHATASE LCB3-RELATED"/>
    <property type="match status" value="1"/>
</dbReference>
<feature type="transmembrane region" description="Helical" evidence="9">
    <location>
        <begin position="188"/>
        <end position="208"/>
    </location>
</feature>
<evidence type="ECO:0000256" key="6">
    <source>
        <dbReference type="ARBA" id="ARBA00023136"/>
    </source>
</evidence>
<keyword evidence="2 9" id="KW-0812">Transmembrane</keyword>
<feature type="domain" description="Phosphatidic acid phosphatase type 2/haloperoxidase" evidence="10">
    <location>
        <begin position="119"/>
        <end position="238"/>
    </location>
</feature>
<dbReference type="SUPFAM" id="SSF48317">
    <property type="entry name" value="Acid phosphatase/Vanadium-dependent haloperoxidase"/>
    <property type="match status" value="1"/>
</dbReference>
<reference evidence="11" key="1">
    <citation type="journal article" date="2022" name="G3 (Bethesda)">
        <title>High quality genome of the basidiomycete yeast Dioszegia hungarica PDD-24b-2 isolated from cloud water.</title>
        <authorList>
            <person name="Jarrige D."/>
            <person name="Haridas S."/>
            <person name="Bleykasten-Grosshans C."/>
            <person name="Joly M."/>
            <person name="Nadalig T."/>
            <person name="Sancelme M."/>
            <person name="Vuilleumier S."/>
            <person name="Grigoriev I.V."/>
            <person name="Amato P."/>
            <person name="Bringel F."/>
        </authorList>
    </citation>
    <scope>NUCLEOTIDE SEQUENCE</scope>
    <source>
        <strain evidence="11">PDD-24b-2</strain>
    </source>
</reference>
<keyword evidence="4" id="KW-0256">Endoplasmic reticulum</keyword>
<name>A0AA38HCW2_9TREE</name>
<evidence type="ECO:0000256" key="1">
    <source>
        <dbReference type="ARBA" id="ARBA00004477"/>
    </source>
</evidence>
<dbReference type="RefSeq" id="XP_052946461.1">
    <property type="nucleotide sequence ID" value="XM_053089604.1"/>
</dbReference>
<dbReference type="PANTHER" id="PTHR14969">
    <property type="entry name" value="SPHINGOSINE-1-PHOSPHATE PHOSPHOHYDROLASE"/>
    <property type="match status" value="1"/>
</dbReference>
<evidence type="ECO:0000256" key="9">
    <source>
        <dbReference type="SAM" id="Phobius"/>
    </source>
</evidence>
<feature type="region of interest" description="Disordered" evidence="8">
    <location>
        <begin position="453"/>
        <end position="479"/>
    </location>
</feature>
<evidence type="ECO:0000256" key="5">
    <source>
        <dbReference type="ARBA" id="ARBA00022989"/>
    </source>
</evidence>
<evidence type="ECO:0000313" key="12">
    <source>
        <dbReference type="Proteomes" id="UP001164286"/>
    </source>
</evidence>
<evidence type="ECO:0000259" key="10">
    <source>
        <dbReference type="SMART" id="SM00014"/>
    </source>
</evidence>
<dbReference type="GeneID" id="77728809"/>
<dbReference type="CDD" id="cd03388">
    <property type="entry name" value="PAP2_SPPase1"/>
    <property type="match status" value="1"/>
</dbReference>